<dbReference type="InterPro" id="IPR000683">
    <property type="entry name" value="Gfo/Idh/MocA-like_OxRdtase_N"/>
</dbReference>
<feature type="domain" description="Gfo/Idh/MocA-like oxidoreductase N-terminal" evidence="4">
    <location>
        <begin position="34"/>
        <end position="144"/>
    </location>
</feature>
<dbReference type="GO" id="GO:0016491">
    <property type="term" value="F:oxidoreductase activity"/>
    <property type="evidence" value="ECO:0007669"/>
    <property type="project" value="UniProtKB-KW"/>
</dbReference>
<reference evidence="6 7" key="2">
    <citation type="submission" date="2018-12" db="EMBL/GenBank/DDBJ databases">
        <title>Nakamurella antarcticus sp. nov., isolated from Antarctica South Shetland Islands soil.</title>
        <authorList>
            <person name="Peng F."/>
        </authorList>
    </citation>
    <scope>NUCLEOTIDE SEQUENCE [LARGE SCALE GENOMIC DNA]</scope>
    <source>
        <strain evidence="6 7">S14-144</strain>
    </source>
</reference>
<dbReference type="InterPro" id="IPR050984">
    <property type="entry name" value="Gfo/Idh/MocA_domain"/>
</dbReference>
<dbReference type="InterPro" id="IPR055170">
    <property type="entry name" value="GFO_IDH_MocA-like_dom"/>
</dbReference>
<dbReference type="PANTHER" id="PTHR22604:SF105">
    <property type="entry name" value="TRANS-1,2-DIHYDROBENZENE-1,2-DIOL DEHYDROGENASE"/>
    <property type="match status" value="1"/>
</dbReference>
<accession>A0A3G8ZJ00</accession>
<gene>
    <name evidence="6" type="ORF">EH165_03490</name>
</gene>
<evidence type="ECO:0000313" key="6">
    <source>
        <dbReference type="EMBL" id="AZI57362.1"/>
    </source>
</evidence>
<dbReference type="GO" id="GO:0000166">
    <property type="term" value="F:nucleotide binding"/>
    <property type="evidence" value="ECO:0007669"/>
    <property type="project" value="InterPro"/>
</dbReference>
<keyword evidence="7" id="KW-1185">Reference proteome</keyword>
<proteinExistence type="inferred from homology"/>
<dbReference type="Pfam" id="PF22725">
    <property type="entry name" value="GFO_IDH_MocA_C3"/>
    <property type="match status" value="1"/>
</dbReference>
<dbReference type="PANTHER" id="PTHR22604">
    <property type="entry name" value="OXIDOREDUCTASES"/>
    <property type="match status" value="1"/>
</dbReference>
<evidence type="ECO:0000259" key="5">
    <source>
        <dbReference type="Pfam" id="PF22725"/>
    </source>
</evidence>
<dbReference type="SUPFAM" id="SSF55347">
    <property type="entry name" value="Glyceraldehyde-3-phosphate dehydrogenase-like, C-terminal domain"/>
    <property type="match status" value="1"/>
</dbReference>
<sequence length="353" mass="36968">MTTATPPPFPRSLPLPRTPDPAAAPPQRWGIMAPGGIAGSFCRALNEHTNQKITAVGSRSLDRATAFAAAHGIDAAHGSYEELVADPNVDVIYVASPHSEHHRHALLAINAGKHVLVEKAFTQNARQAREVVAAAERAGVVVQEAMWTRFLPHIDVVRQLLADGALGEVTTLFADHGQYFAPDPNHRIFNPALAGGALLDLGIYPLSFASFALGNPTSIIASGHKAFTGVDGQVSVILGGPGGSQALVNTTSYAKTPTSASISGTAARIEIPGLFYNPASVSLISRDGSTLTWDANHLTGNSGLCFQAAEVARLIAAGAPHSELLPSTETIQILETVDEIRRQIGVTLPGDNA</sequence>
<evidence type="ECO:0000259" key="4">
    <source>
        <dbReference type="Pfam" id="PF01408"/>
    </source>
</evidence>
<name>A0A3G8ZJ00_9ACTN</name>
<protein>
    <submittedName>
        <fullName evidence="6">Gfo/Idh/MocA family oxidoreductase</fullName>
    </submittedName>
</protein>
<feature type="compositionally biased region" description="Pro residues" evidence="3">
    <location>
        <begin position="1"/>
        <end position="24"/>
    </location>
</feature>
<evidence type="ECO:0000256" key="2">
    <source>
        <dbReference type="ARBA" id="ARBA00023002"/>
    </source>
</evidence>
<feature type="region of interest" description="Disordered" evidence="3">
    <location>
        <begin position="1"/>
        <end position="27"/>
    </location>
</feature>
<dbReference type="OrthoDB" id="9815825at2"/>
<reference evidence="6 7" key="1">
    <citation type="submission" date="2018-11" db="EMBL/GenBank/DDBJ databases">
        <authorList>
            <person name="Da X."/>
        </authorList>
    </citation>
    <scope>NUCLEOTIDE SEQUENCE [LARGE SCALE GENOMIC DNA]</scope>
    <source>
        <strain evidence="6 7">S14-144</strain>
    </source>
</reference>
<keyword evidence="2" id="KW-0560">Oxidoreductase</keyword>
<dbReference type="InterPro" id="IPR036291">
    <property type="entry name" value="NAD(P)-bd_dom_sf"/>
</dbReference>
<dbReference type="KEGG" id="nak:EH165_03490"/>
<dbReference type="RefSeq" id="WP_124798047.1">
    <property type="nucleotide sequence ID" value="NZ_CP034170.1"/>
</dbReference>
<dbReference type="Gene3D" id="3.40.50.720">
    <property type="entry name" value="NAD(P)-binding Rossmann-like Domain"/>
    <property type="match status" value="1"/>
</dbReference>
<dbReference type="Proteomes" id="UP000268084">
    <property type="component" value="Chromosome"/>
</dbReference>
<comment type="similarity">
    <text evidence="1">Belongs to the Gfo/Idh/MocA family.</text>
</comment>
<dbReference type="AlphaFoldDB" id="A0A3G8ZJ00"/>
<evidence type="ECO:0000256" key="3">
    <source>
        <dbReference type="SAM" id="MobiDB-lite"/>
    </source>
</evidence>
<evidence type="ECO:0000256" key="1">
    <source>
        <dbReference type="ARBA" id="ARBA00010928"/>
    </source>
</evidence>
<dbReference type="Gene3D" id="3.30.360.10">
    <property type="entry name" value="Dihydrodipicolinate Reductase, domain 2"/>
    <property type="match status" value="1"/>
</dbReference>
<evidence type="ECO:0000313" key="7">
    <source>
        <dbReference type="Proteomes" id="UP000268084"/>
    </source>
</evidence>
<organism evidence="6 7">
    <name type="scientific">Nakamurella antarctica</name>
    <dbReference type="NCBI Taxonomy" id="1902245"/>
    <lineage>
        <taxon>Bacteria</taxon>
        <taxon>Bacillati</taxon>
        <taxon>Actinomycetota</taxon>
        <taxon>Actinomycetes</taxon>
        <taxon>Nakamurellales</taxon>
        <taxon>Nakamurellaceae</taxon>
        <taxon>Nakamurella</taxon>
    </lineage>
</organism>
<dbReference type="SUPFAM" id="SSF51735">
    <property type="entry name" value="NAD(P)-binding Rossmann-fold domains"/>
    <property type="match status" value="1"/>
</dbReference>
<dbReference type="Pfam" id="PF01408">
    <property type="entry name" value="GFO_IDH_MocA"/>
    <property type="match status" value="1"/>
</dbReference>
<dbReference type="EMBL" id="CP034170">
    <property type="protein sequence ID" value="AZI57362.1"/>
    <property type="molecule type" value="Genomic_DNA"/>
</dbReference>
<feature type="domain" description="GFO/IDH/MocA-like oxidoreductase" evidence="5">
    <location>
        <begin position="157"/>
        <end position="270"/>
    </location>
</feature>